<dbReference type="PANTHER" id="PTHR23150:SF19">
    <property type="entry name" value="FORMYLGLYCINE-GENERATING ENZYME"/>
    <property type="match status" value="1"/>
</dbReference>
<dbReference type="InterPro" id="IPR005532">
    <property type="entry name" value="SUMF_dom"/>
</dbReference>
<dbReference type="GeneID" id="301462258"/>
<dbReference type="InterPro" id="IPR016187">
    <property type="entry name" value="CTDL_fold"/>
</dbReference>
<keyword evidence="3" id="KW-1185">Reference proteome</keyword>
<dbReference type="AlphaFoldDB" id="S3L6J6"/>
<gene>
    <name evidence="2" type="ORF">HMPREF1222_02143</name>
</gene>
<evidence type="ECO:0000313" key="3">
    <source>
        <dbReference type="Proteomes" id="UP000014605"/>
    </source>
</evidence>
<protein>
    <recommendedName>
        <fullName evidence="1">Sulfatase-modifying factor enzyme-like domain-containing protein</fullName>
    </recommendedName>
</protein>
<dbReference type="RefSeq" id="WP_016519401.1">
    <property type="nucleotide sequence ID" value="NZ_KE332512.1"/>
</dbReference>
<comment type="caution">
    <text evidence="2">The sequence shown here is derived from an EMBL/GenBank/DDBJ whole genome shotgun (WGS) entry which is preliminary data.</text>
</comment>
<name>S3L6J6_9SPIR</name>
<evidence type="ECO:0000313" key="2">
    <source>
        <dbReference type="EMBL" id="EPF46053.1"/>
    </source>
</evidence>
<dbReference type="GO" id="GO:0120147">
    <property type="term" value="F:formylglycine-generating oxidase activity"/>
    <property type="evidence" value="ECO:0007669"/>
    <property type="project" value="TreeGrafter"/>
</dbReference>
<feature type="domain" description="Sulfatase-modifying factor enzyme-like" evidence="1">
    <location>
        <begin position="56"/>
        <end position="310"/>
    </location>
</feature>
<dbReference type="Pfam" id="PF03781">
    <property type="entry name" value="FGE-sulfatase"/>
    <property type="match status" value="1"/>
</dbReference>
<evidence type="ECO:0000259" key="1">
    <source>
        <dbReference type="Pfam" id="PF03781"/>
    </source>
</evidence>
<dbReference type="Gene3D" id="3.90.1580.10">
    <property type="entry name" value="paralog of FGE (formylglycine-generating enzyme)"/>
    <property type="match status" value="1"/>
</dbReference>
<dbReference type="EMBL" id="ATFC01000010">
    <property type="protein sequence ID" value="EPF46053.1"/>
    <property type="molecule type" value="Genomic_DNA"/>
</dbReference>
<dbReference type="InterPro" id="IPR042095">
    <property type="entry name" value="SUMF_sf"/>
</dbReference>
<organism evidence="2 3">
    <name type="scientific">Treponema vincentii F0403</name>
    <dbReference type="NCBI Taxonomy" id="1125702"/>
    <lineage>
        <taxon>Bacteria</taxon>
        <taxon>Pseudomonadati</taxon>
        <taxon>Spirochaetota</taxon>
        <taxon>Spirochaetia</taxon>
        <taxon>Spirochaetales</taxon>
        <taxon>Treponemataceae</taxon>
        <taxon>Treponema</taxon>
    </lineage>
</organism>
<reference evidence="2 3" key="1">
    <citation type="submission" date="2013-04" db="EMBL/GenBank/DDBJ databases">
        <title>The Genome Sequence of Treponema vincentii F0403.</title>
        <authorList>
            <consortium name="The Broad Institute Genomics Platform"/>
            <person name="Earl A."/>
            <person name="Ward D."/>
            <person name="Feldgarden M."/>
            <person name="Gevers D."/>
            <person name="Leonetti C."/>
            <person name="Izard J."/>
            <person name="Walker B."/>
            <person name="Young S."/>
            <person name="Zeng Q."/>
            <person name="Gargeya S."/>
            <person name="Fitzgerald M."/>
            <person name="Haas B."/>
            <person name="Abouelleil A."/>
            <person name="Allen A.W."/>
            <person name="Alvarado L."/>
            <person name="Arachchi H.M."/>
            <person name="Berlin A.M."/>
            <person name="Chapman S.B."/>
            <person name="Gainer-Dewar J."/>
            <person name="Goldberg J."/>
            <person name="Griggs A."/>
            <person name="Gujja S."/>
            <person name="Hansen M."/>
            <person name="Howarth C."/>
            <person name="Imamovic A."/>
            <person name="Ireland A."/>
            <person name="Larimer J."/>
            <person name="McCowan C."/>
            <person name="Murphy C."/>
            <person name="Pearson M."/>
            <person name="Poon T.W."/>
            <person name="Priest M."/>
            <person name="Roberts A."/>
            <person name="Saif S."/>
            <person name="Shea T."/>
            <person name="Sisk P."/>
            <person name="Sykes S."/>
            <person name="Wortman J."/>
            <person name="Nusbaum C."/>
            <person name="Birren B."/>
        </authorList>
    </citation>
    <scope>NUCLEOTIDE SEQUENCE [LARGE SCALE GENOMIC DNA]</scope>
    <source>
        <strain evidence="2 3">F0403</strain>
    </source>
</reference>
<dbReference type="HOGENOM" id="CLU_012431_1_1_12"/>
<dbReference type="PANTHER" id="PTHR23150">
    <property type="entry name" value="SULFATASE MODIFYING FACTOR 1, 2"/>
    <property type="match status" value="1"/>
</dbReference>
<accession>S3L6J6</accession>
<dbReference type="PATRIC" id="fig|1125702.3.peg.2217"/>
<sequence>MAYSNSNSACTAAMDGYPADKIYSVDGIRFTMKSIAAVTGGLVRYSNEFNIDRKYAIDLSAYRIGETLVTQELWQAVMGNNPSFFDGTGGKKKSGLKEVDTAPAIGEEQPKRPVENVNWYQAVAFCNKLSIKLGQEPCYTVFKDEKPIDFKTLAVEEVPTKEDTDWDDAVLDMNKNGFRLPTEAEWTWAAQGGTKFKWAGIGTKRKLKNYAWYEKNSNGITHEVKKKLPNGYGLYDMSGNVWEWCWDYYNYIPNPLPKNYAGRSSGGSLRRVVRGGCCNDSSDNYTLVYHRFCINPARSMLNNLVGVRLVGF</sequence>
<dbReference type="SUPFAM" id="SSF56436">
    <property type="entry name" value="C-type lectin-like"/>
    <property type="match status" value="1"/>
</dbReference>
<dbReference type="Proteomes" id="UP000014605">
    <property type="component" value="Unassembled WGS sequence"/>
</dbReference>
<proteinExistence type="predicted"/>
<dbReference type="InterPro" id="IPR051043">
    <property type="entry name" value="Sulfatase_Mod_Factor_Kinase"/>
</dbReference>